<reference evidence="2" key="2">
    <citation type="submission" date="2020-09" db="EMBL/GenBank/DDBJ databases">
        <authorList>
            <person name="Sun Q."/>
            <person name="Zhou Y."/>
        </authorList>
    </citation>
    <scope>NUCLEOTIDE SEQUENCE</scope>
    <source>
        <strain evidence="2">CGMCC 1.12924</strain>
    </source>
</reference>
<feature type="transmembrane region" description="Helical" evidence="1">
    <location>
        <begin position="82"/>
        <end position="104"/>
    </location>
</feature>
<keyword evidence="1" id="KW-1133">Transmembrane helix</keyword>
<evidence type="ECO:0000313" key="3">
    <source>
        <dbReference type="Proteomes" id="UP000652231"/>
    </source>
</evidence>
<keyword evidence="1" id="KW-0812">Transmembrane</keyword>
<feature type="transmembrane region" description="Helical" evidence="1">
    <location>
        <begin position="31"/>
        <end position="56"/>
    </location>
</feature>
<dbReference type="Proteomes" id="UP000652231">
    <property type="component" value="Unassembled WGS sequence"/>
</dbReference>
<accession>A0A8J2VD77</accession>
<evidence type="ECO:0000313" key="2">
    <source>
        <dbReference type="EMBL" id="GGE00122.1"/>
    </source>
</evidence>
<feature type="transmembrane region" description="Helical" evidence="1">
    <location>
        <begin position="135"/>
        <end position="157"/>
    </location>
</feature>
<proteinExistence type="predicted"/>
<gene>
    <name evidence="2" type="ORF">GCM10011312_24520</name>
</gene>
<keyword evidence="3" id="KW-1185">Reference proteome</keyword>
<sequence>MKKIESFSIHLSINAVKYLITKIMNPIFKNVLAVVAGILIGGLVNMSIIMMSSSIIPPPEGIDVTTVEGLKEGMQHFKPINFLMPFLAHALGVLVGAFIAAKIAAKQKMTLAFLVGVFFLLGGIANVMMLPSPMWFNLIDLLFAYLPMAWIGGKLAVNKSNKI</sequence>
<comment type="caution">
    <text evidence="2">The sequence shown here is derived from an EMBL/GenBank/DDBJ whole genome shotgun (WGS) entry which is preliminary data.</text>
</comment>
<organism evidence="2 3">
    <name type="scientific">Planktosalinus lacus</name>
    <dbReference type="NCBI Taxonomy" id="1526573"/>
    <lineage>
        <taxon>Bacteria</taxon>
        <taxon>Pseudomonadati</taxon>
        <taxon>Bacteroidota</taxon>
        <taxon>Flavobacteriia</taxon>
        <taxon>Flavobacteriales</taxon>
        <taxon>Flavobacteriaceae</taxon>
        <taxon>Planktosalinus</taxon>
    </lineage>
</organism>
<dbReference type="EMBL" id="BMGK01000012">
    <property type="protein sequence ID" value="GGE00122.1"/>
    <property type="molecule type" value="Genomic_DNA"/>
</dbReference>
<evidence type="ECO:0000256" key="1">
    <source>
        <dbReference type="SAM" id="Phobius"/>
    </source>
</evidence>
<dbReference type="AlphaFoldDB" id="A0A8J2VD77"/>
<keyword evidence="1" id="KW-0472">Membrane</keyword>
<protein>
    <submittedName>
        <fullName evidence="2">Uncharacterized protein</fullName>
    </submittedName>
</protein>
<feature type="transmembrane region" description="Helical" evidence="1">
    <location>
        <begin position="111"/>
        <end position="129"/>
    </location>
</feature>
<reference evidence="2" key="1">
    <citation type="journal article" date="2014" name="Int. J. Syst. Evol. Microbiol.">
        <title>Complete genome sequence of Corynebacterium casei LMG S-19264T (=DSM 44701T), isolated from a smear-ripened cheese.</title>
        <authorList>
            <consortium name="US DOE Joint Genome Institute (JGI-PGF)"/>
            <person name="Walter F."/>
            <person name="Albersmeier A."/>
            <person name="Kalinowski J."/>
            <person name="Ruckert C."/>
        </authorList>
    </citation>
    <scope>NUCLEOTIDE SEQUENCE</scope>
    <source>
        <strain evidence="2">CGMCC 1.12924</strain>
    </source>
</reference>
<name>A0A8J2VD77_9FLAO</name>